<dbReference type="GO" id="GO:0010043">
    <property type="term" value="P:response to zinc ion"/>
    <property type="evidence" value="ECO:0007669"/>
    <property type="project" value="TreeGrafter"/>
</dbReference>
<feature type="transmembrane region" description="Helical" evidence="7">
    <location>
        <begin position="225"/>
        <end position="247"/>
    </location>
</feature>
<feature type="transmembrane region" description="Helical" evidence="7">
    <location>
        <begin position="254"/>
        <end position="270"/>
    </location>
</feature>
<dbReference type="InterPro" id="IPR037294">
    <property type="entry name" value="ABC_BtuC-like"/>
</dbReference>
<feature type="transmembrane region" description="Helical" evidence="7">
    <location>
        <begin position="41"/>
        <end position="61"/>
    </location>
</feature>
<evidence type="ECO:0000256" key="3">
    <source>
        <dbReference type="ARBA" id="ARBA00022692"/>
    </source>
</evidence>
<dbReference type="EMBL" id="AP026866">
    <property type="protein sequence ID" value="BDS07486.1"/>
    <property type="molecule type" value="Genomic_DNA"/>
</dbReference>
<gene>
    <name evidence="8" type="primary">mtsB</name>
    <name evidence="8" type="ORF">NT6N_25260</name>
</gene>
<reference evidence="8" key="1">
    <citation type="submission" date="2024-07" db="EMBL/GenBank/DDBJ databases">
        <title>Complete genome sequence of Verrucomicrobiaceae bacterium NT6N.</title>
        <authorList>
            <person name="Huang C."/>
            <person name="Takami H."/>
            <person name="Hamasaki K."/>
        </authorList>
    </citation>
    <scope>NUCLEOTIDE SEQUENCE</scope>
    <source>
        <strain evidence="8">NT6N</strain>
    </source>
</reference>
<evidence type="ECO:0000256" key="5">
    <source>
        <dbReference type="ARBA" id="ARBA00023136"/>
    </source>
</evidence>
<feature type="transmembrane region" description="Helical" evidence="7">
    <location>
        <begin position="12"/>
        <end position="36"/>
    </location>
</feature>
<sequence length="290" mass="31004">MNELLEILDMPFFRRALLAAALIGFTNGFVSGFILLRRSSLVLSALSHTMLPGIVAVVLITGTLNQAGAFTGALLAALAVGLGSIMVTRKTRLPQSTALAIFYTCAFALGVVMLEYAETAQNLEEWLFGSILSVGDMDLVVFFGIALFTLISSTLFMRPILLTLFEPNVAAVQGVRVRSVNYLLYAMMIIALMASFQAVGSVLSIGLMVVPGAIMSLFTNNTRWLFWGGGAIGCIGSVAAVVLSVILNIPTGPAIVLVLGLLFVIAYFINPNSGLFRRAQDQSLHPTHQL</sequence>
<name>A0AAT9FNJ7_9BACT</name>
<dbReference type="InterPro" id="IPR001626">
    <property type="entry name" value="ABC_TroCD"/>
</dbReference>
<comment type="subcellular location">
    <subcellularLocation>
        <location evidence="6">Cell membrane</location>
        <topology evidence="6">Multi-pass membrane protein</topology>
    </subcellularLocation>
    <subcellularLocation>
        <location evidence="1">Membrane</location>
        <topology evidence="1">Multi-pass membrane protein</topology>
    </subcellularLocation>
</comment>
<keyword evidence="3 6" id="KW-0812">Transmembrane</keyword>
<proteinExistence type="inferred from homology"/>
<comment type="similarity">
    <text evidence="2 6">Belongs to the ABC-3 integral membrane protein family.</text>
</comment>
<evidence type="ECO:0000256" key="7">
    <source>
        <dbReference type="SAM" id="Phobius"/>
    </source>
</evidence>
<keyword evidence="6" id="KW-0813">Transport</keyword>
<keyword evidence="4 7" id="KW-1133">Transmembrane helix</keyword>
<dbReference type="GO" id="GO:0055085">
    <property type="term" value="P:transmembrane transport"/>
    <property type="evidence" value="ECO:0007669"/>
    <property type="project" value="InterPro"/>
</dbReference>
<evidence type="ECO:0000313" key="8">
    <source>
        <dbReference type="EMBL" id="BDS07486.1"/>
    </source>
</evidence>
<organism evidence="8">
    <name type="scientific">Oceaniferula spumae</name>
    <dbReference type="NCBI Taxonomy" id="2979115"/>
    <lineage>
        <taxon>Bacteria</taxon>
        <taxon>Pseudomonadati</taxon>
        <taxon>Verrucomicrobiota</taxon>
        <taxon>Verrucomicrobiia</taxon>
        <taxon>Verrucomicrobiales</taxon>
        <taxon>Verrucomicrobiaceae</taxon>
        <taxon>Oceaniferula</taxon>
    </lineage>
</organism>
<evidence type="ECO:0000256" key="4">
    <source>
        <dbReference type="ARBA" id="ARBA00022989"/>
    </source>
</evidence>
<dbReference type="PANTHER" id="PTHR30477">
    <property type="entry name" value="ABC-TRANSPORTER METAL-BINDING PROTEIN"/>
    <property type="match status" value="1"/>
</dbReference>
<feature type="transmembrane region" description="Helical" evidence="7">
    <location>
        <begin position="99"/>
        <end position="117"/>
    </location>
</feature>
<feature type="transmembrane region" description="Helical" evidence="7">
    <location>
        <begin position="137"/>
        <end position="161"/>
    </location>
</feature>
<feature type="transmembrane region" description="Helical" evidence="7">
    <location>
        <begin position="67"/>
        <end position="87"/>
    </location>
</feature>
<accession>A0AAT9FNJ7</accession>
<dbReference type="SUPFAM" id="SSF81345">
    <property type="entry name" value="ABC transporter involved in vitamin B12 uptake, BtuC"/>
    <property type="match status" value="1"/>
</dbReference>
<evidence type="ECO:0000256" key="6">
    <source>
        <dbReference type="RuleBase" id="RU003943"/>
    </source>
</evidence>
<keyword evidence="5 7" id="KW-0472">Membrane</keyword>
<feature type="transmembrane region" description="Helical" evidence="7">
    <location>
        <begin position="182"/>
        <end position="205"/>
    </location>
</feature>
<dbReference type="KEGG" id="osu:NT6N_25260"/>
<evidence type="ECO:0000256" key="1">
    <source>
        <dbReference type="ARBA" id="ARBA00004141"/>
    </source>
</evidence>
<dbReference type="Gene3D" id="1.10.3470.10">
    <property type="entry name" value="ABC transporter involved in vitamin B12 uptake, BtuC"/>
    <property type="match status" value="1"/>
</dbReference>
<protein>
    <submittedName>
        <fullName evidence="8">Membrane protein</fullName>
    </submittedName>
</protein>
<dbReference type="Pfam" id="PF00950">
    <property type="entry name" value="ABC-3"/>
    <property type="match status" value="1"/>
</dbReference>
<dbReference type="PANTHER" id="PTHR30477:SF13">
    <property type="entry name" value="IRON TRANSPORT SYSTEM MEMBRANE PROTEIN HI_0360-RELATED"/>
    <property type="match status" value="1"/>
</dbReference>
<dbReference type="AlphaFoldDB" id="A0AAT9FNJ7"/>
<dbReference type="GO" id="GO:0043190">
    <property type="term" value="C:ATP-binding cassette (ABC) transporter complex"/>
    <property type="evidence" value="ECO:0007669"/>
    <property type="project" value="InterPro"/>
</dbReference>
<evidence type="ECO:0000256" key="2">
    <source>
        <dbReference type="ARBA" id="ARBA00008034"/>
    </source>
</evidence>